<dbReference type="Proteomes" id="UP001383192">
    <property type="component" value="Unassembled WGS sequence"/>
</dbReference>
<dbReference type="Pfam" id="PF00271">
    <property type="entry name" value="Helicase_C"/>
    <property type="match status" value="1"/>
</dbReference>
<comment type="similarity">
    <text evidence="1">Belongs to the helicase family. RecQ subfamily.</text>
</comment>
<feature type="domain" description="Helicase C-terminal" evidence="6">
    <location>
        <begin position="108"/>
        <end position="273"/>
    </location>
</feature>
<keyword evidence="7" id="KW-0378">Hydrolase</keyword>
<protein>
    <recommendedName>
        <fullName evidence="5">DNA 3'-5' helicase</fullName>
        <ecNumber evidence="5">5.6.2.4</ecNumber>
    </recommendedName>
</protein>
<dbReference type="GO" id="GO:0000724">
    <property type="term" value="P:double-strand break repair via homologous recombination"/>
    <property type="evidence" value="ECO:0007669"/>
    <property type="project" value="TreeGrafter"/>
</dbReference>
<gene>
    <name evidence="7" type="primary">DDX59</name>
    <name evidence="7" type="ORF">VNI00_015150</name>
</gene>
<evidence type="ECO:0000256" key="5">
    <source>
        <dbReference type="ARBA" id="ARBA00034808"/>
    </source>
</evidence>
<comment type="caution">
    <text evidence="7">The sequence shown here is derived from an EMBL/GenBank/DDBJ whole genome shotgun (WGS) entry which is preliminary data.</text>
</comment>
<dbReference type="SUPFAM" id="SSF52540">
    <property type="entry name" value="P-loop containing nucleoside triphosphate hydrolases"/>
    <property type="match status" value="1"/>
</dbReference>
<dbReference type="GO" id="GO:0005694">
    <property type="term" value="C:chromosome"/>
    <property type="evidence" value="ECO:0007669"/>
    <property type="project" value="TreeGrafter"/>
</dbReference>
<dbReference type="InterPro" id="IPR001650">
    <property type="entry name" value="Helicase_C-like"/>
</dbReference>
<evidence type="ECO:0000259" key="6">
    <source>
        <dbReference type="PROSITE" id="PS51194"/>
    </source>
</evidence>
<dbReference type="GO" id="GO:0003677">
    <property type="term" value="F:DNA binding"/>
    <property type="evidence" value="ECO:0007669"/>
    <property type="project" value="UniProtKB-KW"/>
</dbReference>
<dbReference type="PANTHER" id="PTHR13710:SF105">
    <property type="entry name" value="ATP-DEPENDENT DNA HELICASE Q1"/>
    <property type="match status" value="1"/>
</dbReference>
<dbReference type="GO" id="GO:0005737">
    <property type="term" value="C:cytoplasm"/>
    <property type="evidence" value="ECO:0007669"/>
    <property type="project" value="TreeGrafter"/>
</dbReference>
<organism evidence="7 8">
    <name type="scientific">Paramarasmius palmivorus</name>
    <dbReference type="NCBI Taxonomy" id="297713"/>
    <lineage>
        <taxon>Eukaryota</taxon>
        <taxon>Fungi</taxon>
        <taxon>Dikarya</taxon>
        <taxon>Basidiomycota</taxon>
        <taxon>Agaricomycotina</taxon>
        <taxon>Agaricomycetes</taxon>
        <taxon>Agaricomycetidae</taxon>
        <taxon>Agaricales</taxon>
        <taxon>Marasmiineae</taxon>
        <taxon>Marasmiaceae</taxon>
        <taxon>Paramarasmius</taxon>
    </lineage>
</organism>
<sequence>MVISPLNALMASQVKELAERGIPAVSLGDEGIDYKDLFQREGKKITGIKKIAEQGSSADSIGDHEVINAILLKLGLPLNTSQVAVSNTKLNVTLLVRIMQQPQNTYADLLSLFPPGDAQGPESFPQTLIYVNSRVEAEGIQDFLHSHCPEAIPTTAFEFYHRHIDDSRKQGIQESLRTGEHHGIPTTDALGMGMDFCNVKRVVLWHAPRSFLSLVQKVGRCVCNAAELGKAILFVTKNAYAHHLAELDTDEVILEPSDQANEEDGIPEEQDIATDAAPTQPDCIAAIDAVDPELMTTGNEFVTTVSLPFPRPLGGLCCDNCTPENFPVETIVPKYPYPTRACQAPKSSKELCTAVKAALYSWREVLIETEYSRQFTVVPEYVLNDDVINEISARPHAVAKMGTNVFKAIIPWGFSIQYGSEVANLVADQITLHPDPAEITREHALRERKLQEFLALATKERQAKLLPVFEECYNAVYRVKINNMIKVTRGGTTIWEREQMCRPFISLPH</sequence>
<proteinExistence type="inferred from homology"/>
<dbReference type="GO" id="GO:0016787">
    <property type="term" value="F:hydrolase activity"/>
    <property type="evidence" value="ECO:0007669"/>
    <property type="project" value="UniProtKB-KW"/>
</dbReference>
<reference evidence="7 8" key="1">
    <citation type="submission" date="2024-01" db="EMBL/GenBank/DDBJ databases">
        <title>A draft genome for a cacao thread blight-causing isolate of Paramarasmius palmivorus.</title>
        <authorList>
            <person name="Baruah I.K."/>
            <person name="Bukari Y."/>
            <person name="Amoako-Attah I."/>
            <person name="Meinhardt L.W."/>
            <person name="Bailey B.A."/>
            <person name="Cohen S.P."/>
        </authorList>
    </citation>
    <scope>NUCLEOTIDE SEQUENCE [LARGE SCALE GENOMIC DNA]</scope>
    <source>
        <strain evidence="7 8">GH-12</strain>
    </source>
</reference>
<name>A0AAW0BMX7_9AGAR</name>
<dbReference type="EMBL" id="JAYKXP010000094">
    <property type="protein sequence ID" value="KAK7027517.1"/>
    <property type="molecule type" value="Genomic_DNA"/>
</dbReference>
<dbReference type="InterPro" id="IPR027417">
    <property type="entry name" value="P-loop_NTPase"/>
</dbReference>
<dbReference type="PROSITE" id="PS51194">
    <property type="entry name" value="HELICASE_CTER"/>
    <property type="match status" value="1"/>
</dbReference>
<evidence type="ECO:0000256" key="1">
    <source>
        <dbReference type="ARBA" id="ARBA00005446"/>
    </source>
</evidence>
<evidence type="ECO:0000256" key="3">
    <source>
        <dbReference type="ARBA" id="ARBA00023235"/>
    </source>
</evidence>
<keyword evidence="2" id="KW-0238">DNA-binding</keyword>
<dbReference type="GO" id="GO:0009378">
    <property type="term" value="F:four-way junction helicase activity"/>
    <property type="evidence" value="ECO:0007669"/>
    <property type="project" value="TreeGrafter"/>
</dbReference>
<evidence type="ECO:0000256" key="4">
    <source>
        <dbReference type="ARBA" id="ARBA00034617"/>
    </source>
</evidence>
<dbReference type="GO" id="GO:0043138">
    <property type="term" value="F:3'-5' DNA helicase activity"/>
    <property type="evidence" value="ECO:0007669"/>
    <property type="project" value="UniProtKB-EC"/>
</dbReference>
<dbReference type="AlphaFoldDB" id="A0AAW0BMX7"/>
<evidence type="ECO:0000313" key="8">
    <source>
        <dbReference type="Proteomes" id="UP001383192"/>
    </source>
</evidence>
<keyword evidence="3" id="KW-0413">Isomerase</keyword>
<accession>A0AAW0BMX7</accession>
<evidence type="ECO:0000256" key="2">
    <source>
        <dbReference type="ARBA" id="ARBA00023125"/>
    </source>
</evidence>
<dbReference type="PANTHER" id="PTHR13710">
    <property type="entry name" value="DNA HELICASE RECQ FAMILY MEMBER"/>
    <property type="match status" value="1"/>
</dbReference>
<dbReference type="EC" id="5.6.2.4" evidence="5"/>
<evidence type="ECO:0000313" key="7">
    <source>
        <dbReference type="EMBL" id="KAK7027517.1"/>
    </source>
</evidence>
<dbReference type="Gene3D" id="3.40.50.300">
    <property type="entry name" value="P-loop containing nucleotide triphosphate hydrolases"/>
    <property type="match status" value="1"/>
</dbReference>
<comment type="catalytic activity">
    <reaction evidence="4">
        <text>Couples ATP hydrolysis with the unwinding of duplex DNA by translocating in the 3'-5' direction.</text>
        <dbReference type="EC" id="5.6.2.4"/>
    </reaction>
</comment>
<keyword evidence="8" id="KW-1185">Reference proteome</keyword>